<feature type="region of interest" description="Disordered" evidence="2">
    <location>
        <begin position="216"/>
        <end position="252"/>
    </location>
</feature>
<gene>
    <name evidence="4" type="ORF">FGLOB1_14375</name>
</gene>
<dbReference type="GO" id="GO:0008270">
    <property type="term" value="F:zinc ion binding"/>
    <property type="evidence" value="ECO:0007669"/>
    <property type="project" value="UniProtKB-KW"/>
</dbReference>
<dbReference type="EMBL" id="JAAQPF010001090">
    <property type="protein sequence ID" value="KAF5693519.1"/>
    <property type="molecule type" value="Genomic_DNA"/>
</dbReference>
<evidence type="ECO:0000256" key="2">
    <source>
        <dbReference type="SAM" id="MobiDB-lite"/>
    </source>
</evidence>
<dbReference type="PROSITE" id="PS50157">
    <property type="entry name" value="ZINC_FINGER_C2H2_2"/>
    <property type="match status" value="2"/>
</dbReference>
<evidence type="ECO:0000313" key="5">
    <source>
        <dbReference type="Proteomes" id="UP000532311"/>
    </source>
</evidence>
<evidence type="ECO:0000256" key="1">
    <source>
        <dbReference type="PROSITE-ProRule" id="PRU00042"/>
    </source>
</evidence>
<protein>
    <recommendedName>
        <fullName evidence="3">C2H2-type domain-containing protein</fullName>
    </recommendedName>
</protein>
<comment type="caution">
    <text evidence="4">The sequence shown here is derived from an EMBL/GenBank/DDBJ whole genome shotgun (WGS) entry which is preliminary data.</text>
</comment>
<accession>A0A8H5XGZ4</accession>
<feature type="domain" description="C2H2-type" evidence="3">
    <location>
        <begin position="398"/>
        <end position="420"/>
    </location>
</feature>
<evidence type="ECO:0000313" key="4">
    <source>
        <dbReference type="EMBL" id="KAF5693519.1"/>
    </source>
</evidence>
<feature type="compositionally biased region" description="Polar residues" evidence="2">
    <location>
        <begin position="644"/>
        <end position="657"/>
    </location>
</feature>
<dbReference type="InterPro" id="IPR013087">
    <property type="entry name" value="Znf_C2H2_type"/>
</dbReference>
<dbReference type="PANTHER" id="PTHR38166:SF1">
    <property type="entry name" value="C2H2-TYPE DOMAIN-CONTAINING PROTEIN"/>
    <property type="match status" value="1"/>
</dbReference>
<dbReference type="AlphaFoldDB" id="A0A8H5XGZ4"/>
<feature type="compositionally biased region" description="Polar residues" evidence="2">
    <location>
        <begin position="216"/>
        <end position="227"/>
    </location>
</feature>
<feature type="compositionally biased region" description="Basic and acidic residues" evidence="2">
    <location>
        <begin position="132"/>
        <end position="141"/>
    </location>
</feature>
<feature type="region of interest" description="Disordered" evidence="2">
    <location>
        <begin position="63"/>
        <end position="92"/>
    </location>
</feature>
<feature type="region of interest" description="Disordered" evidence="2">
    <location>
        <begin position="304"/>
        <end position="351"/>
    </location>
</feature>
<reference evidence="4 5" key="1">
    <citation type="submission" date="2020-05" db="EMBL/GenBank/DDBJ databases">
        <title>Identification and distribution of gene clusters putatively required for synthesis of sphingolipid metabolism inhibitors in phylogenetically diverse species of the filamentous fungus Fusarium.</title>
        <authorList>
            <person name="Kim H.-S."/>
            <person name="Busman M."/>
            <person name="Brown D.W."/>
            <person name="Divon H."/>
            <person name="Uhlig S."/>
            <person name="Proctor R.H."/>
        </authorList>
    </citation>
    <scope>NUCLEOTIDE SEQUENCE [LARGE SCALE GENOMIC DNA]</scope>
    <source>
        <strain evidence="4 5">NRRL 26131</strain>
    </source>
</reference>
<name>A0A8H5XGZ4_9HYPO</name>
<keyword evidence="1" id="KW-0863">Zinc-finger</keyword>
<proteinExistence type="predicted"/>
<feature type="compositionally biased region" description="Polar residues" evidence="2">
    <location>
        <begin position="239"/>
        <end position="251"/>
    </location>
</feature>
<sequence length="657" mass="74240">MASTSSHLEPDDEEPKVLPTGQLYPTPFDLTGDVTKCSRHEVTDCNPLGSELQDLVPYLKSKSLKEKYSSSSSPRRAQSSSSFSPLAPPRIRVPLRRRSTRKLSVFCPDCGRGFSRTFNMRRHQQKKDCKAQCEKEKEHSMPEATGMDDPARDSDQDIHVSSVDHLSHDDPGEYSLNDIPIMTQSPEGQHIPQDAIHTLEAIAKTENTDETHQYLNTLTSPKSGQSHDTSEELDDRDSSQTPRSDKSSPITETYIDNRKSRIIESVVFAMMQWLRSYLDVWRKNAGSNSNSASGISEAVLSSHLRTGSSNPNHRGGKKRKAAQLDDQGTDNENEGGNKEDPQSSSMSIQEGEDPKYACPYFKYNPAKYKDWRTCPGPGWNDVHRVKEHLYRRHKQPRYRCARCWQPFTDEQGLMDHQRTNEPCPLREMEYVEGFDAAQERSLKSRKRAGQTLSEAEKWRRVFKILFPQVLDDDIPSPFYDYSQTSQQDACRHLESGSLAQCEQYMLREVPQRLRQALGRELDRDLTIVEDNLRRRAGEYVRTLIEEVFQELRQIRRLSSPAPGLEANNDIPAPAEGAQLIMSELPSGEGANLYFEGQGEAWPINFDLGFFAPSSILEELQFPFNNGGLIEDLLRPGDDGAGEATKQSDSGYVSNSPG</sequence>
<organism evidence="4 5">
    <name type="scientific">Fusarium globosum</name>
    <dbReference type="NCBI Taxonomy" id="78864"/>
    <lineage>
        <taxon>Eukaryota</taxon>
        <taxon>Fungi</taxon>
        <taxon>Dikarya</taxon>
        <taxon>Ascomycota</taxon>
        <taxon>Pezizomycotina</taxon>
        <taxon>Sordariomycetes</taxon>
        <taxon>Hypocreomycetidae</taxon>
        <taxon>Hypocreales</taxon>
        <taxon>Nectriaceae</taxon>
        <taxon>Fusarium</taxon>
        <taxon>Fusarium fujikuroi species complex</taxon>
    </lineage>
</organism>
<feature type="region of interest" description="Disordered" evidence="2">
    <location>
        <begin position="132"/>
        <end position="156"/>
    </location>
</feature>
<feature type="compositionally biased region" description="Low complexity" evidence="2">
    <location>
        <begin position="69"/>
        <end position="85"/>
    </location>
</feature>
<feature type="region of interest" description="Disordered" evidence="2">
    <location>
        <begin position="1"/>
        <end position="25"/>
    </location>
</feature>
<keyword evidence="1" id="KW-0862">Zinc</keyword>
<dbReference type="Pfam" id="PF00096">
    <property type="entry name" value="zf-C2H2"/>
    <property type="match status" value="1"/>
</dbReference>
<keyword evidence="5" id="KW-1185">Reference proteome</keyword>
<feature type="region of interest" description="Disordered" evidence="2">
    <location>
        <begin position="634"/>
        <end position="657"/>
    </location>
</feature>
<dbReference type="Proteomes" id="UP000532311">
    <property type="component" value="Unassembled WGS sequence"/>
</dbReference>
<dbReference type="PANTHER" id="PTHR38166">
    <property type="entry name" value="C2H2-TYPE DOMAIN-CONTAINING PROTEIN-RELATED"/>
    <property type="match status" value="1"/>
</dbReference>
<keyword evidence="1" id="KW-0479">Metal-binding</keyword>
<evidence type="ECO:0000259" key="3">
    <source>
        <dbReference type="PROSITE" id="PS50157"/>
    </source>
</evidence>
<feature type="domain" description="C2H2-type" evidence="3">
    <location>
        <begin position="105"/>
        <end position="125"/>
    </location>
</feature>